<comment type="caution">
    <text evidence="1">The sequence shown here is derived from an EMBL/GenBank/DDBJ whole genome shotgun (WGS) entry which is preliminary data.</text>
</comment>
<sequence length="208" mass="23948">MMQDIKAIFSSRYAGSVDYYAAMLRFGSVGICAYEHYNKKDKHLNRMEIVGTNGIQLLSVPLSKPNSSMRVAEIMLSEHGNWRHIHWGALFSAYGRTPFFDYFADDLKHIYEDSGIDTMLALNMALHNAIIDFLALPIETVVLDEKVEHDGSKCADMRDSKMDFTPLSDYRYYQIWQDRYGFQEGMSILDLLFNEGREAIFILNKMLG</sequence>
<dbReference type="Pfam" id="PF08889">
    <property type="entry name" value="WbqC"/>
    <property type="match status" value="1"/>
</dbReference>
<protein>
    <submittedName>
        <fullName evidence="1">WbqC family protein</fullName>
    </submittedName>
</protein>
<gene>
    <name evidence="1" type="ORF">IAB88_07640</name>
</gene>
<dbReference type="AlphaFoldDB" id="A0A9D9IPR3"/>
<dbReference type="InterPro" id="IPR014985">
    <property type="entry name" value="WbqC"/>
</dbReference>
<reference evidence="1" key="1">
    <citation type="submission" date="2020-10" db="EMBL/GenBank/DDBJ databases">
        <authorList>
            <person name="Gilroy R."/>
        </authorList>
    </citation>
    <scope>NUCLEOTIDE SEQUENCE</scope>
    <source>
        <strain evidence="1">6919</strain>
    </source>
</reference>
<evidence type="ECO:0000313" key="1">
    <source>
        <dbReference type="EMBL" id="MBO8476849.1"/>
    </source>
</evidence>
<dbReference type="Proteomes" id="UP000823598">
    <property type="component" value="Unassembled WGS sequence"/>
</dbReference>
<name>A0A9D9IPR3_9BACT</name>
<dbReference type="EMBL" id="JADIMC010000086">
    <property type="protein sequence ID" value="MBO8476849.1"/>
    <property type="molecule type" value="Genomic_DNA"/>
</dbReference>
<evidence type="ECO:0000313" key="2">
    <source>
        <dbReference type="Proteomes" id="UP000823598"/>
    </source>
</evidence>
<proteinExistence type="predicted"/>
<reference evidence="1" key="2">
    <citation type="journal article" date="2021" name="PeerJ">
        <title>Extensive microbial diversity within the chicken gut microbiome revealed by metagenomics and culture.</title>
        <authorList>
            <person name="Gilroy R."/>
            <person name="Ravi A."/>
            <person name="Getino M."/>
            <person name="Pursley I."/>
            <person name="Horton D.L."/>
            <person name="Alikhan N.F."/>
            <person name="Baker D."/>
            <person name="Gharbi K."/>
            <person name="Hall N."/>
            <person name="Watson M."/>
            <person name="Adriaenssens E.M."/>
            <person name="Foster-Nyarko E."/>
            <person name="Jarju S."/>
            <person name="Secka A."/>
            <person name="Antonio M."/>
            <person name="Oren A."/>
            <person name="Chaudhuri R.R."/>
            <person name="La Ragione R."/>
            <person name="Hildebrand F."/>
            <person name="Pallen M.J."/>
        </authorList>
    </citation>
    <scope>NUCLEOTIDE SEQUENCE</scope>
    <source>
        <strain evidence="1">6919</strain>
    </source>
</reference>
<accession>A0A9D9IPR3</accession>
<organism evidence="1 2">
    <name type="scientific">Candidatus Limisoma faecipullorum</name>
    <dbReference type="NCBI Taxonomy" id="2840854"/>
    <lineage>
        <taxon>Bacteria</taxon>
        <taxon>Pseudomonadati</taxon>
        <taxon>Bacteroidota</taxon>
        <taxon>Bacteroidia</taxon>
        <taxon>Bacteroidales</taxon>
        <taxon>Candidatus Limisoma</taxon>
    </lineage>
</organism>